<dbReference type="CDD" id="cd09276">
    <property type="entry name" value="Rnase_HI_RT_non_LTR"/>
    <property type="match status" value="1"/>
</dbReference>
<reference evidence="3 4" key="1">
    <citation type="journal article" date="2016" name="BMC Genomics">
        <title>Comparative genomic and transcriptomic analyses of the Fuzhuan brick tea-fermentation fungus Aspergillus cristatus.</title>
        <authorList>
            <person name="Ge Y."/>
            <person name="Wang Y."/>
            <person name="Liu Y."/>
            <person name="Tan Y."/>
            <person name="Ren X."/>
            <person name="Zhang X."/>
            <person name="Hyde K.D."/>
            <person name="Liu Y."/>
            <person name="Liu Z."/>
        </authorList>
    </citation>
    <scope>NUCLEOTIDE SEQUENCE [LARGE SCALE GENOMIC DNA]</scope>
    <source>
        <strain evidence="3 4">GZAAS20.1005</strain>
    </source>
</reference>
<dbReference type="AlphaFoldDB" id="A0A1E3BKR6"/>
<name>A0A1E3BKR6_ASPCR</name>
<dbReference type="GO" id="GO:0004523">
    <property type="term" value="F:RNA-DNA hybrid ribonuclease activity"/>
    <property type="evidence" value="ECO:0007669"/>
    <property type="project" value="InterPro"/>
</dbReference>
<dbReference type="VEuPathDB" id="FungiDB:SI65_02383"/>
<proteinExistence type="predicted"/>
<feature type="domain" description="RNase H type-1" evidence="2">
    <location>
        <begin position="1"/>
        <end position="147"/>
    </location>
</feature>
<evidence type="ECO:0000313" key="3">
    <source>
        <dbReference type="EMBL" id="ODM21539.1"/>
    </source>
</evidence>
<dbReference type="Gene3D" id="3.30.420.10">
    <property type="entry name" value="Ribonuclease H-like superfamily/Ribonuclease H"/>
    <property type="match status" value="1"/>
</dbReference>
<evidence type="ECO:0000256" key="1">
    <source>
        <dbReference type="SAM" id="MobiDB-lite"/>
    </source>
</evidence>
<evidence type="ECO:0000313" key="4">
    <source>
        <dbReference type="Proteomes" id="UP000094569"/>
    </source>
</evidence>
<sequence>MFLFTDGSRLNNSDAVAGAGWYGHWGAWKQESACGHLCLPKHEVFDAEATAAYEGLKAAFDSAQAPYTQNVYILLDNQEVARQLEGSPRGSSQRTILAFQELAKAWPNRSLRCQAIQPGQAHVHWIPSHAGIAGNEQADEQAKKGARSTPQTNTPPTRYAWAHRTLKEEFWRRFQTFWAENAPQQYQDLSIGLDKQPHELSLPRATLGRLLAARSGHGDFAQYHERFGHEDAKLECSCGRPKTPHHFYYCKKGHKASPQPWGSRQVDEILRSKSGTRDLHEWLQRSHFYRTICPAH</sequence>
<dbReference type="InterPro" id="IPR002156">
    <property type="entry name" value="RNaseH_domain"/>
</dbReference>
<feature type="region of interest" description="Disordered" evidence="1">
    <location>
        <begin position="135"/>
        <end position="157"/>
    </location>
</feature>
<comment type="caution">
    <text evidence="3">The sequence shown here is derived from an EMBL/GenBank/DDBJ whole genome shotgun (WGS) entry which is preliminary data.</text>
</comment>
<dbReference type="InterPro" id="IPR036397">
    <property type="entry name" value="RNaseH_sf"/>
</dbReference>
<dbReference type="Pfam" id="PF00075">
    <property type="entry name" value="RNase_H"/>
    <property type="match status" value="1"/>
</dbReference>
<dbReference type="PROSITE" id="PS50879">
    <property type="entry name" value="RNASE_H_1"/>
    <property type="match status" value="1"/>
</dbReference>
<dbReference type="InterPro" id="IPR012337">
    <property type="entry name" value="RNaseH-like_sf"/>
</dbReference>
<protein>
    <recommendedName>
        <fullName evidence="2">RNase H type-1 domain-containing protein</fullName>
    </recommendedName>
</protein>
<dbReference type="OrthoDB" id="5080849at2759"/>
<accession>A0A1E3BKR6</accession>
<dbReference type="EMBL" id="JXNT01000002">
    <property type="protein sequence ID" value="ODM21539.1"/>
    <property type="molecule type" value="Genomic_DNA"/>
</dbReference>
<gene>
    <name evidence="3" type="ORF">SI65_02383</name>
</gene>
<organism evidence="3 4">
    <name type="scientific">Aspergillus cristatus</name>
    <name type="common">Chinese Fuzhuan brick tea-fermentation fungus</name>
    <name type="synonym">Eurotium cristatum</name>
    <dbReference type="NCBI Taxonomy" id="573508"/>
    <lineage>
        <taxon>Eukaryota</taxon>
        <taxon>Fungi</taxon>
        <taxon>Dikarya</taxon>
        <taxon>Ascomycota</taxon>
        <taxon>Pezizomycotina</taxon>
        <taxon>Eurotiomycetes</taxon>
        <taxon>Eurotiomycetidae</taxon>
        <taxon>Eurotiales</taxon>
        <taxon>Aspergillaceae</taxon>
        <taxon>Aspergillus</taxon>
        <taxon>Aspergillus subgen. Aspergillus</taxon>
    </lineage>
</organism>
<dbReference type="SUPFAM" id="SSF53098">
    <property type="entry name" value="Ribonuclease H-like"/>
    <property type="match status" value="1"/>
</dbReference>
<keyword evidence="4" id="KW-1185">Reference proteome</keyword>
<dbReference type="GO" id="GO:0003676">
    <property type="term" value="F:nucleic acid binding"/>
    <property type="evidence" value="ECO:0007669"/>
    <property type="project" value="InterPro"/>
</dbReference>
<evidence type="ECO:0000259" key="2">
    <source>
        <dbReference type="PROSITE" id="PS50879"/>
    </source>
</evidence>
<dbReference type="Proteomes" id="UP000094569">
    <property type="component" value="Unassembled WGS sequence"/>
</dbReference>